<comment type="caution">
    <text evidence="2">The sequence shown here is derived from an EMBL/GenBank/DDBJ whole genome shotgun (WGS) entry which is preliminary data.</text>
</comment>
<gene>
    <name evidence="2" type="ORF">H8L47_24715</name>
</gene>
<dbReference type="InterPro" id="IPR008258">
    <property type="entry name" value="Transglycosylase_SLT_dom_1"/>
</dbReference>
<sequence>MSEPAFYSCVKGAAEYYKVPSMALLAIYAQERGSSARTSDNANRTKDYGRFQINDASWRQYLAEHRISLDRVLKDNCLNAYVGAHIFKLRYATCKSDVWCAIGLYHSANEPYRSSYVSNVYKKYQAIQKDREFLNWFRSLAVYDASSGKWEYLIAGAGHAATTSR</sequence>
<name>A0ABR6ZGC9_9BURK</name>
<feature type="domain" description="Transglycosylase SLT" evidence="1">
    <location>
        <begin position="9"/>
        <end position="110"/>
    </location>
</feature>
<organism evidence="2 3">
    <name type="scientific">Undibacterium umbellatum</name>
    <dbReference type="NCBI Taxonomy" id="2762300"/>
    <lineage>
        <taxon>Bacteria</taxon>
        <taxon>Pseudomonadati</taxon>
        <taxon>Pseudomonadota</taxon>
        <taxon>Betaproteobacteria</taxon>
        <taxon>Burkholderiales</taxon>
        <taxon>Oxalobacteraceae</taxon>
        <taxon>Undibacterium</taxon>
    </lineage>
</organism>
<dbReference type="Pfam" id="PF01464">
    <property type="entry name" value="SLT"/>
    <property type="match status" value="1"/>
</dbReference>
<accession>A0ABR6ZGC9</accession>
<dbReference type="Gene3D" id="1.10.530.10">
    <property type="match status" value="1"/>
</dbReference>
<evidence type="ECO:0000259" key="1">
    <source>
        <dbReference type="Pfam" id="PF01464"/>
    </source>
</evidence>
<evidence type="ECO:0000313" key="3">
    <source>
        <dbReference type="Proteomes" id="UP000646911"/>
    </source>
</evidence>
<dbReference type="EMBL" id="JACOFX010000019">
    <property type="protein sequence ID" value="MBC3910777.1"/>
    <property type="molecule type" value="Genomic_DNA"/>
</dbReference>
<dbReference type="SUPFAM" id="SSF53955">
    <property type="entry name" value="Lysozyme-like"/>
    <property type="match status" value="1"/>
</dbReference>
<dbReference type="RefSeq" id="WP_186956351.1">
    <property type="nucleotide sequence ID" value="NZ_JACOFX010000019.1"/>
</dbReference>
<reference evidence="2 3" key="1">
    <citation type="submission" date="2020-08" db="EMBL/GenBank/DDBJ databases">
        <title>Novel species isolated from subtropical streams in China.</title>
        <authorList>
            <person name="Lu H."/>
        </authorList>
    </citation>
    <scope>NUCLEOTIDE SEQUENCE [LARGE SCALE GENOMIC DNA]</scope>
    <source>
        <strain evidence="2 3">NL8W</strain>
    </source>
</reference>
<dbReference type="Proteomes" id="UP000646911">
    <property type="component" value="Unassembled WGS sequence"/>
</dbReference>
<keyword evidence="3" id="KW-1185">Reference proteome</keyword>
<protein>
    <submittedName>
        <fullName evidence="2">Lytic transglycosylase domain-containing protein</fullName>
    </submittedName>
</protein>
<evidence type="ECO:0000313" key="2">
    <source>
        <dbReference type="EMBL" id="MBC3910777.1"/>
    </source>
</evidence>
<dbReference type="CDD" id="cd13400">
    <property type="entry name" value="LT_IagB-like"/>
    <property type="match status" value="1"/>
</dbReference>
<dbReference type="InterPro" id="IPR023346">
    <property type="entry name" value="Lysozyme-like_dom_sf"/>
</dbReference>
<proteinExistence type="predicted"/>